<evidence type="ECO:0000313" key="1">
    <source>
        <dbReference type="EMBL" id="MCZ8404950.1"/>
    </source>
</evidence>
<accession>A0A0D6FJT5</accession>
<name>A0A0D6FJT5_ALCXX</name>
<dbReference type="RefSeq" id="WP_006387286.1">
    <property type="nucleotide sequence ID" value="NZ_CABIYZ010000003.1"/>
</dbReference>
<accession>A0A0M7PAC6</accession>
<proteinExistence type="predicted"/>
<sequence>MTRDANDAVFVILTSKPGVYRTEVDAQAEIVETYDYACDGRTRAVFSIARLRGPARLLVTEETPPYIVNRVPSKFLESFASLAAARRELAHLSRFGSMQTTLTRRPGPVAAEH</sequence>
<evidence type="ECO:0000313" key="2">
    <source>
        <dbReference type="Proteomes" id="UP001141992"/>
    </source>
</evidence>
<organism evidence="1 2">
    <name type="scientific">Alcaligenes xylosoxydans xylosoxydans</name>
    <name type="common">Achromobacter xylosoxidans</name>
    <dbReference type="NCBI Taxonomy" id="85698"/>
    <lineage>
        <taxon>Bacteria</taxon>
        <taxon>Pseudomonadati</taxon>
        <taxon>Pseudomonadota</taxon>
        <taxon>Betaproteobacteria</taxon>
        <taxon>Burkholderiales</taxon>
        <taxon>Alcaligenaceae</taxon>
        <taxon>Achromobacter</taxon>
    </lineage>
</organism>
<dbReference type="KEGG" id="axx:ERS451415_00310"/>
<dbReference type="AlphaFoldDB" id="A0A0D6FJT5"/>
<dbReference type="Proteomes" id="UP001141992">
    <property type="component" value="Unassembled WGS sequence"/>
</dbReference>
<protein>
    <submittedName>
        <fullName evidence="1">Ferredoxin</fullName>
    </submittedName>
</protein>
<dbReference type="EMBL" id="JAPZVI010000031">
    <property type="protein sequence ID" value="MCZ8404950.1"/>
    <property type="molecule type" value="Genomic_DNA"/>
</dbReference>
<comment type="caution">
    <text evidence="1">The sequence shown here is derived from an EMBL/GenBank/DDBJ whole genome shotgun (WGS) entry which is preliminary data.</text>
</comment>
<dbReference type="GeneID" id="75273939"/>
<gene>
    <name evidence="1" type="ORF">O9570_26085</name>
</gene>
<dbReference type="eggNOG" id="COG0633">
    <property type="taxonomic scope" value="Bacteria"/>
</dbReference>
<reference evidence="1" key="1">
    <citation type="submission" date="2022-12" db="EMBL/GenBank/DDBJ databases">
        <authorList>
            <person name="Voronina O.L."/>
            <person name="Kunda M.S."/>
            <person name="Ryzhova N."/>
            <person name="Aksenova E.I."/>
        </authorList>
    </citation>
    <scope>NUCLEOTIDE SEQUENCE</scope>
    <source>
        <strain evidence="1">SCCH136:Ach223948</strain>
    </source>
</reference>